<dbReference type="InterPro" id="IPR000608">
    <property type="entry name" value="UBC"/>
</dbReference>
<feature type="compositionally biased region" description="Low complexity" evidence="2">
    <location>
        <begin position="225"/>
        <end position="234"/>
    </location>
</feature>
<comment type="caution">
    <text evidence="5">The sequence shown here is derived from an EMBL/GenBank/DDBJ whole genome shotgun (WGS) entry which is preliminary data.</text>
</comment>
<feature type="transmembrane region" description="Helical" evidence="3">
    <location>
        <begin position="276"/>
        <end position="294"/>
    </location>
</feature>
<dbReference type="SMART" id="SM00212">
    <property type="entry name" value="UBCc"/>
    <property type="match status" value="1"/>
</dbReference>
<dbReference type="CDD" id="cd23799">
    <property type="entry name" value="UBCc_UBE2J"/>
    <property type="match status" value="1"/>
</dbReference>
<keyword evidence="6" id="KW-1185">Reference proteome</keyword>
<keyword evidence="3" id="KW-0812">Transmembrane</keyword>
<evidence type="ECO:0000256" key="1">
    <source>
        <dbReference type="ARBA" id="ARBA00022786"/>
    </source>
</evidence>
<keyword evidence="3" id="KW-0472">Membrane</keyword>
<feature type="domain" description="UBC core" evidence="4">
    <location>
        <begin position="28"/>
        <end position="180"/>
    </location>
</feature>
<organism evidence="5 6">
    <name type="scientific">Papiliotrema laurentii</name>
    <name type="common">Cryptococcus laurentii</name>
    <dbReference type="NCBI Taxonomy" id="5418"/>
    <lineage>
        <taxon>Eukaryota</taxon>
        <taxon>Fungi</taxon>
        <taxon>Dikarya</taxon>
        <taxon>Basidiomycota</taxon>
        <taxon>Agaricomycotina</taxon>
        <taxon>Tremellomycetes</taxon>
        <taxon>Tremellales</taxon>
        <taxon>Rhynchogastremaceae</taxon>
        <taxon>Papiliotrema</taxon>
    </lineage>
</organism>
<dbReference type="InterPro" id="IPR016135">
    <property type="entry name" value="UBQ-conjugating_enzyme/RWD"/>
</dbReference>
<accession>A0AAD9FVY6</accession>
<dbReference type="InterPro" id="IPR050113">
    <property type="entry name" value="Ub_conjugating_enzyme"/>
</dbReference>
<sequence length="298" mass="32515">MTRHSSCLTITMTTDTKTSTRKVNLRSTAVKRIMQEASELADPQEDDFVASPLETDIFEWHCTMRGVPGSEYEGGLYHLRILLPPSYPMSAPDIILLTPNGRFELGKKICIDGLTSFHAGSWQPAWGVRTAITGLRSFWMQGGEALSAVGALDYSKEERKRLAKLSRDWVCPTCQVKNHELLGDVEVTAGTPSQASGADEEAIHSSPKEESCELPLDSRQPDPPLLSLSTTPRPLSIPTPPTATSSSETASSTLPSIRTRAESPSQPVPSPRRPPVILDLALFLMISLLVVLVARRLA</sequence>
<dbReference type="FunFam" id="3.10.110.10:FF:000086">
    <property type="entry name" value="Ubiquitin-conjugating enzyme E2 J1"/>
    <property type="match status" value="1"/>
</dbReference>
<keyword evidence="1" id="KW-0833">Ubl conjugation pathway</keyword>
<dbReference type="Pfam" id="PF00179">
    <property type="entry name" value="UQ_con"/>
    <property type="match status" value="1"/>
</dbReference>
<dbReference type="Gene3D" id="3.10.110.10">
    <property type="entry name" value="Ubiquitin Conjugating Enzyme"/>
    <property type="match status" value="1"/>
</dbReference>
<feature type="region of interest" description="Disordered" evidence="2">
    <location>
        <begin position="190"/>
        <end position="272"/>
    </location>
</feature>
<evidence type="ECO:0000313" key="5">
    <source>
        <dbReference type="EMBL" id="KAK1927255.1"/>
    </source>
</evidence>
<gene>
    <name evidence="5" type="ORF">DB88DRAFT_477370</name>
</gene>
<evidence type="ECO:0000256" key="2">
    <source>
        <dbReference type="SAM" id="MobiDB-lite"/>
    </source>
</evidence>
<dbReference type="AlphaFoldDB" id="A0AAD9FVY6"/>
<keyword evidence="3" id="KW-1133">Transmembrane helix</keyword>
<dbReference type="PROSITE" id="PS50127">
    <property type="entry name" value="UBC_2"/>
    <property type="match status" value="1"/>
</dbReference>
<evidence type="ECO:0000259" key="4">
    <source>
        <dbReference type="PROSITE" id="PS50127"/>
    </source>
</evidence>
<feature type="compositionally biased region" description="Basic and acidic residues" evidence="2">
    <location>
        <begin position="201"/>
        <end position="211"/>
    </location>
</feature>
<proteinExistence type="predicted"/>
<evidence type="ECO:0000256" key="3">
    <source>
        <dbReference type="SAM" id="Phobius"/>
    </source>
</evidence>
<dbReference type="Proteomes" id="UP001182556">
    <property type="component" value="Unassembled WGS sequence"/>
</dbReference>
<dbReference type="PANTHER" id="PTHR24067">
    <property type="entry name" value="UBIQUITIN-CONJUGATING ENZYME E2"/>
    <property type="match status" value="1"/>
</dbReference>
<evidence type="ECO:0000313" key="6">
    <source>
        <dbReference type="Proteomes" id="UP001182556"/>
    </source>
</evidence>
<reference evidence="5" key="1">
    <citation type="submission" date="2023-02" db="EMBL/GenBank/DDBJ databases">
        <title>Identification and recombinant expression of a fungal hydrolase from Papiliotrema laurentii that hydrolyzes apple cutin and clears colloidal polyester polyurethane.</title>
        <authorList>
            <consortium name="DOE Joint Genome Institute"/>
            <person name="Roman V.A."/>
            <person name="Bojanowski C."/>
            <person name="Crable B.R."/>
            <person name="Wagner D.N."/>
            <person name="Hung C.S."/>
            <person name="Nadeau L.J."/>
            <person name="Schratz L."/>
            <person name="Haridas S."/>
            <person name="Pangilinan J."/>
            <person name="Lipzen A."/>
            <person name="Na H."/>
            <person name="Yan M."/>
            <person name="Ng V."/>
            <person name="Grigoriev I.V."/>
            <person name="Spatafora J.W."/>
            <person name="Barlow D."/>
            <person name="Biffinger J."/>
            <person name="Kelley-Loughnane N."/>
            <person name="Varaljay V.A."/>
            <person name="Crookes-Goodson W.J."/>
        </authorList>
    </citation>
    <scope>NUCLEOTIDE SEQUENCE</scope>
    <source>
        <strain evidence="5">5307AH</strain>
    </source>
</reference>
<dbReference type="SUPFAM" id="SSF54495">
    <property type="entry name" value="UBC-like"/>
    <property type="match status" value="1"/>
</dbReference>
<dbReference type="EMBL" id="JAODAN010000001">
    <property type="protein sequence ID" value="KAK1927255.1"/>
    <property type="molecule type" value="Genomic_DNA"/>
</dbReference>
<name>A0AAD9FVY6_PAPLA</name>
<feature type="compositionally biased region" description="Low complexity" evidence="2">
    <location>
        <begin position="242"/>
        <end position="257"/>
    </location>
</feature>
<protein>
    <submittedName>
        <fullName evidence="5">Ubiquitin conjugating enzyme</fullName>
    </submittedName>
</protein>